<evidence type="ECO:0000313" key="3">
    <source>
        <dbReference type="EMBL" id="GAA4257190.1"/>
    </source>
</evidence>
<protein>
    <recommendedName>
        <fullName evidence="5">Lipoprotein</fullName>
    </recommendedName>
</protein>
<reference evidence="4" key="1">
    <citation type="journal article" date="2019" name="Int. J. Syst. Evol. Microbiol.">
        <title>The Global Catalogue of Microorganisms (GCM) 10K type strain sequencing project: providing services to taxonomists for standard genome sequencing and annotation.</title>
        <authorList>
            <consortium name="The Broad Institute Genomics Platform"/>
            <consortium name="The Broad Institute Genome Sequencing Center for Infectious Disease"/>
            <person name="Wu L."/>
            <person name="Ma J."/>
        </authorList>
    </citation>
    <scope>NUCLEOTIDE SEQUENCE [LARGE SCALE GENOMIC DNA]</scope>
    <source>
        <strain evidence="4">JCM 17441</strain>
    </source>
</reference>
<name>A0ABP8DIZ0_9ACTN</name>
<organism evidence="3 4">
    <name type="scientific">Dactylosporangium darangshiense</name>
    <dbReference type="NCBI Taxonomy" id="579108"/>
    <lineage>
        <taxon>Bacteria</taxon>
        <taxon>Bacillati</taxon>
        <taxon>Actinomycetota</taxon>
        <taxon>Actinomycetes</taxon>
        <taxon>Micromonosporales</taxon>
        <taxon>Micromonosporaceae</taxon>
        <taxon>Dactylosporangium</taxon>
    </lineage>
</organism>
<feature type="region of interest" description="Disordered" evidence="1">
    <location>
        <begin position="226"/>
        <end position="257"/>
    </location>
</feature>
<evidence type="ECO:0000313" key="4">
    <source>
        <dbReference type="Proteomes" id="UP001500620"/>
    </source>
</evidence>
<feature type="compositionally biased region" description="Low complexity" evidence="1">
    <location>
        <begin position="245"/>
        <end position="257"/>
    </location>
</feature>
<dbReference type="EMBL" id="BAABAT010000026">
    <property type="protein sequence ID" value="GAA4257190.1"/>
    <property type="molecule type" value="Genomic_DNA"/>
</dbReference>
<gene>
    <name evidence="3" type="ORF">GCM10022255_073060</name>
</gene>
<sequence length="257" mass="25966">MTVTTGTALAVLTGVLVAACGSPGGAQPQDTATATPAPAQPDPRNLLAARVAVAKDQRYVAAYTLTATGKPPRSILVTIAADRSWRVDIQGGALGGTADVAIANRPDGQYQCPINPANGCIKVAASGKRLPAAIDPRVQYLFVTWLDVLLDRQIPLAVVPADPLAGTSAPCFAVEPGTTALAPPIDPGTFCYSDNGILAAAKLPFGQLMLTGEVMAAPSTISLPGQVVDGSPLPTTAPPPPPPSAKASGTPSVKPSH</sequence>
<evidence type="ECO:0008006" key="5">
    <source>
        <dbReference type="Google" id="ProtNLM"/>
    </source>
</evidence>
<keyword evidence="4" id="KW-1185">Reference proteome</keyword>
<proteinExistence type="predicted"/>
<accession>A0ABP8DIZ0</accession>
<evidence type="ECO:0000256" key="1">
    <source>
        <dbReference type="SAM" id="MobiDB-lite"/>
    </source>
</evidence>
<comment type="caution">
    <text evidence="3">The sequence shown here is derived from an EMBL/GenBank/DDBJ whole genome shotgun (WGS) entry which is preliminary data.</text>
</comment>
<feature type="chain" id="PRO_5046848027" description="Lipoprotein" evidence="2">
    <location>
        <begin position="27"/>
        <end position="257"/>
    </location>
</feature>
<dbReference type="RefSeq" id="WP_345134194.1">
    <property type="nucleotide sequence ID" value="NZ_BAABAT010000026.1"/>
</dbReference>
<dbReference type="Proteomes" id="UP001500620">
    <property type="component" value="Unassembled WGS sequence"/>
</dbReference>
<feature type="compositionally biased region" description="Pro residues" evidence="1">
    <location>
        <begin position="235"/>
        <end position="244"/>
    </location>
</feature>
<feature type="signal peptide" evidence="2">
    <location>
        <begin position="1"/>
        <end position="26"/>
    </location>
</feature>
<keyword evidence="2" id="KW-0732">Signal</keyword>
<evidence type="ECO:0000256" key="2">
    <source>
        <dbReference type="SAM" id="SignalP"/>
    </source>
</evidence>